<protein>
    <submittedName>
        <fullName evidence="5">Cold shock domain-containing protein</fullName>
    </submittedName>
    <submittedName>
        <fullName evidence="6">Putative cold shock protein</fullName>
    </submittedName>
</protein>
<evidence type="ECO:0000313" key="6">
    <source>
        <dbReference type="EMBL" id="SPZ11827.1"/>
    </source>
</evidence>
<dbReference type="InterPro" id="IPR019844">
    <property type="entry name" value="CSD_CS"/>
</dbReference>
<dbReference type="GeneID" id="300265605"/>
<dbReference type="GO" id="GO:0003676">
    <property type="term" value="F:nucleic acid binding"/>
    <property type="evidence" value="ECO:0007669"/>
    <property type="project" value="InterPro"/>
</dbReference>
<dbReference type="InterPro" id="IPR012156">
    <property type="entry name" value="Cold_shock_CspA"/>
</dbReference>
<proteinExistence type="predicted"/>
<keyword evidence="8" id="KW-1185">Reference proteome</keyword>
<dbReference type="Proteomes" id="UP000250443">
    <property type="component" value="Unassembled WGS sequence"/>
</dbReference>
<organism evidence="6 7">
    <name type="scientific">Pseudomonas luteola</name>
    <dbReference type="NCBI Taxonomy" id="47886"/>
    <lineage>
        <taxon>Bacteria</taxon>
        <taxon>Pseudomonadati</taxon>
        <taxon>Pseudomonadota</taxon>
        <taxon>Gammaproteobacteria</taxon>
        <taxon>Pseudomonadales</taxon>
        <taxon>Pseudomonadaceae</taxon>
        <taxon>Pseudomonas</taxon>
    </lineage>
</organism>
<dbReference type="RefSeq" id="WP_010795836.1">
    <property type="nucleotide sequence ID" value="NZ_CP044086.1"/>
</dbReference>
<dbReference type="InterPro" id="IPR012340">
    <property type="entry name" value="NA-bd_OB-fold"/>
</dbReference>
<dbReference type="SUPFAM" id="SSF50249">
    <property type="entry name" value="Nucleic acid-binding proteins"/>
    <property type="match status" value="1"/>
</dbReference>
<name>A0A2X2CUC3_PSELU</name>
<evidence type="ECO:0000313" key="8">
    <source>
        <dbReference type="Proteomes" id="UP000626180"/>
    </source>
</evidence>
<dbReference type="SMART" id="SM00357">
    <property type="entry name" value="CSP"/>
    <property type="match status" value="1"/>
</dbReference>
<evidence type="ECO:0000256" key="3">
    <source>
        <dbReference type="RuleBase" id="RU000408"/>
    </source>
</evidence>
<dbReference type="Gene3D" id="2.40.50.140">
    <property type="entry name" value="Nucleic acid-binding proteins"/>
    <property type="match status" value="1"/>
</dbReference>
<evidence type="ECO:0000256" key="1">
    <source>
        <dbReference type="ARBA" id="ARBA00004496"/>
    </source>
</evidence>
<dbReference type="EMBL" id="JADMCD010000010">
    <property type="protein sequence ID" value="MBF8642547.1"/>
    <property type="molecule type" value="Genomic_DNA"/>
</dbReference>
<dbReference type="Pfam" id="PF00313">
    <property type="entry name" value="CSD"/>
    <property type="match status" value="1"/>
</dbReference>
<dbReference type="PIRSF" id="PIRSF002599">
    <property type="entry name" value="Cold_shock_A"/>
    <property type="match status" value="1"/>
</dbReference>
<dbReference type="PROSITE" id="PS51857">
    <property type="entry name" value="CSD_2"/>
    <property type="match status" value="1"/>
</dbReference>
<keyword evidence="2" id="KW-0963">Cytoplasm</keyword>
<sequence length="72" mass="7805">MSDRQTGTVKWFDRVKGYGFIVQAQGPELFVHHKSVNGGHAVKQLIAGQPVSYIAAEGKLGKGMQAEHVEAL</sequence>
<dbReference type="AlphaFoldDB" id="A0A2X2CUC3"/>
<evidence type="ECO:0000313" key="7">
    <source>
        <dbReference type="Proteomes" id="UP000250443"/>
    </source>
</evidence>
<gene>
    <name evidence="6" type="primary">capB_4</name>
    <name evidence="5" type="ORF">IRZ65_17865</name>
    <name evidence="6" type="ORF">NCTC11842_04083</name>
</gene>
<reference evidence="6 7" key="1">
    <citation type="submission" date="2018-06" db="EMBL/GenBank/DDBJ databases">
        <authorList>
            <consortium name="Pathogen Informatics"/>
            <person name="Doyle S."/>
        </authorList>
    </citation>
    <scope>NUCLEOTIDE SEQUENCE [LARGE SCALE GENOMIC DNA]</scope>
    <source>
        <strain evidence="6 7">NCTC11842</strain>
    </source>
</reference>
<dbReference type="PROSITE" id="PS00352">
    <property type="entry name" value="CSD_1"/>
    <property type="match status" value="1"/>
</dbReference>
<comment type="subcellular location">
    <subcellularLocation>
        <location evidence="1 3">Cytoplasm</location>
    </subcellularLocation>
</comment>
<dbReference type="EMBL" id="UAUF01000014">
    <property type="protein sequence ID" value="SPZ11827.1"/>
    <property type="molecule type" value="Genomic_DNA"/>
</dbReference>
<dbReference type="InterPro" id="IPR002059">
    <property type="entry name" value="CSP_DNA-bd"/>
</dbReference>
<dbReference type="CDD" id="cd04458">
    <property type="entry name" value="CSP_CDS"/>
    <property type="match status" value="1"/>
</dbReference>
<evidence type="ECO:0000259" key="4">
    <source>
        <dbReference type="PROSITE" id="PS51857"/>
    </source>
</evidence>
<dbReference type="InterPro" id="IPR011129">
    <property type="entry name" value="CSD"/>
</dbReference>
<dbReference type="Proteomes" id="UP000626180">
    <property type="component" value="Unassembled WGS sequence"/>
</dbReference>
<evidence type="ECO:0000313" key="5">
    <source>
        <dbReference type="EMBL" id="MBF8642547.1"/>
    </source>
</evidence>
<evidence type="ECO:0000256" key="2">
    <source>
        <dbReference type="ARBA" id="ARBA00022490"/>
    </source>
</evidence>
<dbReference type="GO" id="GO:0005829">
    <property type="term" value="C:cytosol"/>
    <property type="evidence" value="ECO:0007669"/>
    <property type="project" value="UniProtKB-ARBA"/>
</dbReference>
<accession>A0A2X2CUC3</accession>
<feature type="domain" description="CSD" evidence="4">
    <location>
        <begin position="4"/>
        <end position="71"/>
    </location>
</feature>
<dbReference type="PRINTS" id="PR00050">
    <property type="entry name" value="COLDSHOCK"/>
</dbReference>
<reference evidence="5 8" key="2">
    <citation type="submission" date="2020-10" db="EMBL/GenBank/DDBJ databases">
        <title>Genome sequences of Pseudomonas isolates.</title>
        <authorList>
            <person name="Wessels L."/>
            <person name="Reich F."/>
            <person name="Hammerl J."/>
        </authorList>
    </citation>
    <scope>NUCLEOTIDE SEQUENCE [LARGE SCALE GENOMIC DNA]</scope>
    <source>
        <strain evidence="5 8">20-MO00624-0</strain>
    </source>
</reference>